<organism evidence="5 6">
    <name type="scientific">Terrabacter aerolatus</name>
    <dbReference type="NCBI Taxonomy" id="422442"/>
    <lineage>
        <taxon>Bacteria</taxon>
        <taxon>Bacillati</taxon>
        <taxon>Actinomycetota</taxon>
        <taxon>Actinomycetes</taxon>
        <taxon>Micrococcales</taxon>
        <taxon>Intrasporangiaceae</taxon>
        <taxon>Terrabacter</taxon>
    </lineage>
</organism>
<dbReference type="PANTHER" id="PTHR30146:SF109">
    <property type="entry name" value="HTH-TYPE TRANSCRIPTIONAL REGULATOR GALS"/>
    <property type="match status" value="1"/>
</dbReference>
<dbReference type="PANTHER" id="PTHR30146">
    <property type="entry name" value="LACI-RELATED TRANSCRIPTIONAL REPRESSOR"/>
    <property type="match status" value="1"/>
</dbReference>
<protein>
    <submittedName>
        <fullName evidence="5">LacI family transcriptional regulator</fullName>
    </submittedName>
</protein>
<gene>
    <name evidence="5" type="ORF">TAE01_00450</name>
</gene>
<dbReference type="GO" id="GO:0003700">
    <property type="term" value="F:DNA-binding transcription factor activity"/>
    <property type="evidence" value="ECO:0007669"/>
    <property type="project" value="TreeGrafter"/>
</dbReference>
<dbReference type="InterPro" id="IPR000843">
    <property type="entry name" value="HTH_LacI"/>
</dbReference>
<comment type="caution">
    <text evidence="5">The sequence shown here is derived from an EMBL/GenBank/DDBJ whole genome shotgun (WGS) entry which is preliminary data.</text>
</comment>
<evidence type="ECO:0000256" key="1">
    <source>
        <dbReference type="ARBA" id="ARBA00023015"/>
    </source>
</evidence>
<dbReference type="Proteomes" id="UP000321534">
    <property type="component" value="Unassembled WGS sequence"/>
</dbReference>
<dbReference type="EMBL" id="BJYX01000001">
    <property type="protein sequence ID" value="GEO28235.1"/>
    <property type="molecule type" value="Genomic_DNA"/>
</dbReference>
<name>A0A512CVM8_9MICO</name>
<dbReference type="RefSeq" id="WP_147062236.1">
    <property type="nucleotide sequence ID" value="NZ_BAAARO010000025.1"/>
</dbReference>
<dbReference type="SUPFAM" id="SSF47413">
    <property type="entry name" value="lambda repressor-like DNA-binding domains"/>
    <property type="match status" value="1"/>
</dbReference>
<proteinExistence type="predicted"/>
<evidence type="ECO:0000259" key="4">
    <source>
        <dbReference type="PROSITE" id="PS50932"/>
    </source>
</evidence>
<keyword evidence="2" id="KW-0238">DNA-binding</keyword>
<dbReference type="PROSITE" id="PS50932">
    <property type="entry name" value="HTH_LACI_2"/>
    <property type="match status" value="1"/>
</dbReference>
<dbReference type="OrthoDB" id="5171752at2"/>
<keyword evidence="1" id="KW-0805">Transcription regulation</keyword>
<dbReference type="Gene3D" id="3.40.50.2300">
    <property type="match status" value="2"/>
</dbReference>
<dbReference type="CDD" id="cd01392">
    <property type="entry name" value="HTH_LacI"/>
    <property type="match status" value="1"/>
</dbReference>
<accession>A0A512CVM8</accession>
<evidence type="ECO:0000256" key="3">
    <source>
        <dbReference type="ARBA" id="ARBA00023163"/>
    </source>
</evidence>
<dbReference type="AlphaFoldDB" id="A0A512CVM8"/>
<keyword evidence="6" id="KW-1185">Reference proteome</keyword>
<dbReference type="Gene3D" id="1.10.260.40">
    <property type="entry name" value="lambda repressor-like DNA-binding domains"/>
    <property type="match status" value="1"/>
</dbReference>
<dbReference type="SMART" id="SM00354">
    <property type="entry name" value="HTH_LACI"/>
    <property type="match status" value="1"/>
</dbReference>
<dbReference type="Pfam" id="PF13377">
    <property type="entry name" value="Peripla_BP_3"/>
    <property type="match status" value="1"/>
</dbReference>
<dbReference type="InterPro" id="IPR046335">
    <property type="entry name" value="LacI/GalR-like_sensor"/>
</dbReference>
<dbReference type="CDD" id="cd06279">
    <property type="entry name" value="PBP1_LacI-like"/>
    <property type="match status" value="1"/>
</dbReference>
<dbReference type="InterPro" id="IPR028082">
    <property type="entry name" value="Peripla_BP_I"/>
</dbReference>
<reference evidence="5 6" key="1">
    <citation type="submission" date="2019-07" db="EMBL/GenBank/DDBJ databases">
        <title>Whole genome shotgun sequence of Terrabacter aerolatus NBRC 106305.</title>
        <authorList>
            <person name="Hosoyama A."/>
            <person name="Uohara A."/>
            <person name="Ohji S."/>
            <person name="Ichikawa N."/>
        </authorList>
    </citation>
    <scope>NUCLEOTIDE SEQUENCE [LARGE SCALE GENOMIC DNA]</scope>
    <source>
        <strain evidence="5 6">NBRC 106305</strain>
    </source>
</reference>
<dbReference type="SUPFAM" id="SSF53822">
    <property type="entry name" value="Periplasmic binding protein-like I"/>
    <property type="match status" value="1"/>
</dbReference>
<evidence type="ECO:0000313" key="6">
    <source>
        <dbReference type="Proteomes" id="UP000321534"/>
    </source>
</evidence>
<dbReference type="GO" id="GO:0000976">
    <property type="term" value="F:transcription cis-regulatory region binding"/>
    <property type="evidence" value="ECO:0007669"/>
    <property type="project" value="TreeGrafter"/>
</dbReference>
<sequence length="357" mass="37185">MVARGQARPTLRDVAERAGVSVSTASLVFSGKGPVAEATGERVRAAALELGFTGPNPLASSLRQGRSGAIGVIVEGRLRMAFRDPFAIAVLDGLAEVLETVPTGMLLIGQPSGSGDAVVHQLAPLALDAVVFSLCGPGENPAVAHLAARGIPMFSTGVPGDRRITQVRVDERAAGAAIARHVQDLGHRRVAHVAMPMLPTSVAGPVPGDEVDPSETHVPSVGRLLGFRDVFGPDAPAVQTGDGSSFEGGTIAGRALLDVPERERPTAVVAQSDVIAAGVILAAEELGLRVPEDLSVTGFDGVDLPWLPHRLTTMDQHGREKGRILGTLVRKRLDGTRPRNVTQPVELRVGTTTAPPR</sequence>
<feature type="domain" description="HTH lacI-type" evidence="4">
    <location>
        <begin position="9"/>
        <end position="64"/>
    </location>
</feature>
<evidence type="ECO:0000256" key="2">
    <source>
        <dbReference type="ARBA" id="ARBA00023125"/>
    </source>
</evidence>
<keyword evidence="3" id="KW-0804">Transcription</keyword>
<dbReference type="InterPro" id="IPR010982">
    <property type="entry name" value="Lambda_DNA-bd_dom_sf"/>
</dbReference>
<evidence type="ECO:0000313" key="5">
    <source>
        <dbReference type="EMBL" id="GEO28235.1"/>
    </source>
</evidence>
<dbReference type="Pfam" id="PF00356">
    <property type="entry name" value="LacI"/>
    <property type="match status" value="1"/>
</dbReference>